<organism evidence="1 2">
    <name type="scientific">Ruania alkalisoli</name>
    <dbReference type="NCBI Taxonomy" id="2779775"/>
    <lineage>
        <taxon>Bacteria</taxon>
        <taxon>Bacillati</taxon>
        <taxon>Actinomycetota</taxon>
        <taxon>Actinomycetes</taxon>
        <taxon>Micrococcales</taxon>
        <taxon>Ruaniaceae</taxon>
        <taxon>Ruania</taxon>
    </lineage>
</organism>
<evidence type="ECO:0008006" key="3">
    <source>
        <dbReference type="Google" id="ProtNLM"/>
    </source>
</evidence>
<dbReference type="EMBL" id="CP063169">
    <property type="protein sequence ID" value="QOR69704.1"/>
    <property type="molecule type" value="Genomic_DNA"/>
</dbReference>
<accession>A0A7M1SRV0</accession>
<reference evidence="1 2" key="1">
    <citation type="submission" date="2020-10" db="EMBL/GenBank/DDBJ databases">
        <title>Haloactinobacterium sp. RN3S43, a bacterium isolated from saline soil.</title>
        <authorList>
            <person name="Sun J.-Q."/>
        </authorList>
    </citation>
    <scope>NUCLEOTIDE SEQUENCE [LARGE SCALE GENOMIC DNA]</scope>
    <source>
        <strain evidence="1 2">RN3S43</strain>
    </source>
</reference>
<proteinExistence type="predicted"/>
<dbReference type="KEGG" id="halt:IM660_13635"/>
<keyword evidence="2" id="KW-1185">Reference proteome</keyword>
<dbReference type="AlphaFoldDB" id="A0A7M1SRV0"/>
<gene>
    <name evidence="1" type="ORF">IM660_13635</name>
</gene>
<evidence type="ECO:0000313" key="1">
    <source>
        <dbReference type="EMBL" id="QOR69704.1"/>
    </source>
</evidence>
<protein>
    <recommendedName>
        <fullName evidence="3">Fis family transcriptional regulator</fullName>
    </recommendedName>
</protein>
<evidence type="ECO:0000313" key="2">
    <source>
        <dbReference type="Proteomes" id="UP000593758"/>
    </source>
</evidence>
<name>A0A7M1SRV0_9MICO</name>
<dbReference type="RefSeq" id="WP_193496272.1">
    <property type="nucleotide sequence ID" value="NZ_CP063169.1"/>
</dbReference>
<sequence>MRWDDVFAELQAQFDAALQADSDAELAELVQAEVAGIEWIDRCRARRGEVLTVRLADGSDRSGTVLEATRSWVRLALGERRCLIPAHAVVAAWPLGPRAPEPGPIEARLGLGHALRALAADGADVMVRSLAGDHRGRLTRVGADHLDMLTAHATVTLTWSGLLSVEST</sequence>
<dbReference type="Proteomes" id="UP000593758">
    <property type="component" value="Chromosome"/>
</dbReference>